<dbReference type="EMBL" id="LT629774">
    <property type="protein sequence ID" value="SDR79659.1"/>
    <property type="molecule type" value="Genomic_DNA"/>
</dbReference>
<reference evidence="2 3" key="1">
    <citation type="submission" date="2016-10" db="EMBL/GenBank/DDBJ databases">
        <authorList>
            <person name="Varghese N."/>
            <person name="Submissions S."/>
        </authorList>
    </citation>
    <scope>NUCLEOTIDE SEQUENCE [LARGE SCALE GENOMIC DNA]</scope>
    <source>
        <strain evidence="2 3">RHA_55</strain>
    </source>
</reference>
<keyword evidence="1" id="KW-1133">Transmembrane helix</keyword>
<sequence>MTESINTTKDLKFYSQKSIGIATFIGGPMAAGYLIKENYKALNENDKGKTALIISILATIAIFGTLFLIPETIIDKIPNMLIPAVYTGIIYLIVNKIHGTILDTHEAHNNAFYSGWKAAGIGLISLIVLAAIIVASIFLIPDETYDAYDAEMEQFTKNEEASLVFYEHLNTEDNLSLLNEINAIAIPKWKENIEIIHRSNSIEGLPSELLEQNKKLLKYSKLRIEAFELFKKLIINDSEAYDTELNRVHAEIEAVIESLN</sequence>
<feature type="transmembrane region" description="Helical" evidence="1">
    <location>
        <begin position="81"/>
        <end position="98"/>
    </location>
</feature>
<evidence type="ECO:0000313" key="3">
    <source>
        <dbReference type="Proteomes" id="UP000198963"/>
    </source>
</evidence>
<dbReference type="Proteomes" id="UP000198963">
    <property type="component" value="Chromosome I"/>
</dbReference>
<accession>A0A1H1M0V6</accession>
<name>A0A1H1M0V6_9FLAO</name>
<keyword evidence="3" id="KW-1185">Reference proteome</keyword>
<feature type="transmembrane region" description="Helical" evidence="1">
    <location>
        <begin position="50"/>
        <end position="69"/>
    </location>
</feature>
<keyword evidence="1" id="KW-0472">Membrane</keyword>
<organism evidence="2 3">
    <name type="scientific">Winogradskyella sediminis</name>
    <dbReference type="NCBI Taxonomy" id="1382466"/>
    <lineage>
        <taxon>Bacteria</taxon>
        <taxon>Pseudomonadati</taxon>
        <taxon>Bacteroidota</taxon>
        <taxon>Flavobacteriia</taxon>
        <taxon>Flavobacteriales</taxon>
        <taxon>Flavobacteriaceae</taxon>
        <taxon>Winogradskyella</taxon>
    </lineage>
</organism>
<proteinExistence type="predicted"/>
<keyword evidence="1" id="KW-0812">Transmembrane</keyword>
<gene>
    <name evidence="2" type="ORF">SAMN04489797_0147</name>
</gene>
<dbReference type="RefSeq" id="WP_181949621.1">
    <property type="nucleotide sequence ID" value="NZ_JBLXFM010000008.1"/>
</dbReference>
<dbReference type="STRING" id="1249933.SAMN04489797_0147"/>
<evidence type="ECO:0000313" key="2">
    <source>
        <dbReference type="EMBL" id="SDR79659.1"/>
    </source>
</evidence>
<dbReference type="AlphaFoldDB" id="A0A1H1M0V6"/>
<feature type="transmembrane region" description="Helical" evidence="1">
    <location>
        <begin position="118"/>
        <end position="140"/>
    </location>
</feature>
<evidence type="ECO:0000256" key="1">
    <source>
        <dbReference type="SAM" id="Phobius"/>
    </source>
</evidence>
<protein>
    <submittedName>
        <fullName evidence="2">Uncharacterized protein</fullName>
    </submittedName>
</protein>
<feature type="transmembrane region" description="Helical" evidence="1">
    <location>
        <begin position="18"/>
        <end position="35"/>
    </location>
</feature>